<feature type="binding site" evidence="15">
    <location>
        <position position="351"/>
    </location>
    <ligand>
        <name>Zn(2+)</name>
        <dbReference type="ChEBI" id="CHEBI:29105"/>
        <note>catalytic</note>
    </ligand>
</feature>
<evidence type="ECO:0000256" key="1">
    <source>
        <dbReference type="ARBA" id="ARBA00001187"/>
    </source>
</evidence>
<evidence type="ECO:0000256" key="6">
    <source>
        <dbReference type="ARBA" id="ARBA00022525"/>
    </source>
</evidence>
<comment type="similarity">
    <text evidence="4">Belongs to the peptidase M35 family.</text>
</comment>
<name>A0A1J9R8X4_9PEZI</name>
<evidence type="ECO:0000256" key="13">
    <source>
        <dbReference type="ARBA" id="ARBA00023049"/>
    </source>
</evidence>
<dbReference type="OrthoDB" id="10536986at2759"/>
<proteinExistence type="inferred from homology"/>
<evidence type="ECO:0000259" key="17">
    <source>
        <dbReference type="Pfam" id="PF14521"/>
    </source>
</evidence>
<keyword evidence="12" id="KW-0862">Zinc</keyword>
<dbReference type="Gene3D" id="3.40.390.10">
    <property type="entry name" value="Collagenase (Catalytic Domain)"/>
    <property type="match status" value="1"/>
</dbReference>
<keyword evidence="13 18" id="KW-0482">Metalloprotease</keyword>
<dbReference type="InterPro" id="IPR029463">
    <property type="entry name" value="Lys_MEP"/>
</dbReference>
<comment type="cofactor">
    <cofactor evidence="2">
        <name>Zn(2+)</name>
        <dbReference type="ChEBI" id="CHEBI:29105"/>
    </cofactor>
</comment>
<dbReference type="PANTHER" id="PTHR37016:SF3">
    <property type="entry name" value="NEUTRAL PROTEASE 2-RELATED"/>
    <property type="match status" value="1"/>
</dbReference>
<evidence type="ECO:0000256" key="12">
    <source>
        <dbReference type="ARBA" id="ARBA00022833"/>
    </source>
</evidence>
<feature type="chain" id="PRO_5013018297" description="deuterolysin" evidence="16">
    <location>
        <begin position="19"/>
        <end position="531"/>
    </location>
</feature>
<keyword evidence="10 16" id="KW-0732">Signal</keyword>
<dbReference type="SUPFAM" id="SSF55486">
    <property type="entry name" value="Metalloproteases ('zincins'), catalytic domain"/>
    <property type="match status" value="1"/>
</dbReference>
<protein>
    <recommendedName>
        <fullName evidence="5">deuterolysin</fullName>
        <ecNumber evidence="5">3.4.24.39</ecNumber>
    </recommendedName>
</protein>
<evidence type="ECO:0000256" key="15">
    <source>
        <dbReference type="PIRSR" id="PIRSR601384-2"/>
    </source>
</evidence>
<dbReference type="Pfam" id="PF02102">
    <property type="entry name" value="Peptidase_M35"/>
    <property type="match status" value="1"/>
</dbReference>
<comment type="catalytic activity">
    <reaction evidence="1">
        <text>Preferential cleavage of bonds with hydrophobic residues in P1'. Also 3-Asn-|-Gln-4 and 8-Gly-|-Ser-9 bonds in insulin B chain.</text>
        <dbReference type="EC" id="3.4.24.39"/>
    </reaction>
</comment>
<keyword evidence="11" id="KW-0378">Hydrolase</keyword>
<feature type="domain" description="Lysine-specific metallo-endopeptidase" evidence="17">
    <location>
        <begin position="234"/>
        <end position="379"/>
    </location>
</feature>
<evidence type="ECO:0000256" key="9">
    <source>
        <dbReference type="ARBA" id="ARBA00022723"/>
    </source>
</evidence>
<dbReference type="InterPro" id="IPR024079">
    <property type="entry name" value="MetalloPept_cat_dom_sf"/>
</dbReference>
<dbReference type="PANTHER" id="PTHR37016">
    <property type="match status" value="1"/>
</dbReference>
<evidence type="ECO:0000256" key="8">
    <source>
        <dbReference type="ARBA" id="ARBA00022685"/>
    </source>
</evidence>
<comment type="caution">
    <text evidence="18">The sequence shown here is derived from an EMBL/GenBank/DDBJ whole genome shotgun (WGS) entry which is preliminary data.</text>
</comment>
<evidence type="ECO:0000256" key="10">
    <source>
        <dbReference type="ARBA" id="ARBA00022729"/>
    </source>
</evidence>
<keyword evidence="7 18" id="KW-0645">Protease</keyword>
<dbReference type="Pfam" id="PF14521">
    <property type="entry name" value="Aspzincin_M35"/>
    <property type="match status" value="1"/>
</dbReference>
<dbReference type="EC" id="3.4.24.39" evidence="5"/>
<dbReference type="RefSeq" id="XP_020125127.1">
    <property type="nucleotide sequence ID" value="XM_020270218.1"/>
</dbReference>
<comment type="subcellular location">
    <subcellularLocation>
        <location evidence="3">Secreted</location>
    </subcellularLocation>
</comment>
<dbReference type="STRING" id="236234.A0A1J9R8X4"/>
<organism evidence="18 19">
    <name type="scientific">Diplodia corticola</name>
    <dbReference type="NCBI Taxonomy" id="236234"/>
    <lineage>
        <taxon>Eukaryota</taxon>
        <taxon>Fungi</taxon>
        <taxon>Dikarya</taxon>
        <taxon>Ascomycota</taxon>
        <taxon>Pezizomycotina</taxon>
        <taxon>Dothideomycetes</taxon>
        <taxon>Dothideomycetes incertae sedis</taxon>
        <taxon>Botryosphaeriales</taxon>
        <taxon>Botryosphaeriaceae</taxon>
        <taxon>Diplodia</taxon>
    </lineage>
</organism>
<evidence type="ECO:0000256" key="16">
    <source>
        <dbReference type="SAM" id="SignalP"/>
    </source>
</evidence>
<evidence type="ECO:0000313" key="18">
    <source>
        <dbReference type="EMBL" id="OJD28867.1"/>
    </source>
</evidence>
<evidence type="ECO:0000256" key="4">
    <source>
        <dbReference type="ARBA" id="ARBA00010279"/>
    </source>
</evidence>
<evidence type="ECO:0000256" key="2">
    <source>
        <dbReference type="ARBA" id="ARBA00001947"/>
    </source>
</evidence>
<dbReference type="GO" id="GO:0005576">
    <property type="term" value="C:extracellular region"/>
    <property type="evidence" value="ECO:0007669"/>
    <property type="project" value="UniProtKB-SubCell"/>
</dbReference>
<keyword evidence="14" id="KW-0865">Zymogen</keyword>
<dbReference type="Gene3D" id="2.60.40.2970">
    <property type="match status" value="1"/>
</dbReference>
<dbReference type="InterPro" id="IPR050414">
    <property type="entry name" value="Fungal_M35_metalloproteases"/>
</dbReference>
<dbReference type="AlphaFoldDB" id="A0A1J9R8X4"/>
<dbReference type="EMBL" id="MNUE01000106">
    <property type="protein sequence ID" value="OJD28867.1"/>
    <property type="molecule type" value="Genomic_DNA"/>
</dbReference>
<evidence type="ECO:0000256" key="5">
    <source>
        <dbReference type="ARBA" id="ARBA00012431"/>
    </source>
</evidence>
<sequence>MRLSLQLCLLALLALATCIPNGYPLNVTLTWTGNTAMQMVIQNVGESDLTLVTAGSFFDNRPIKKVTMYSGKGTALAFHGMKVDPKPITALVAADFTAVRAGQALSVTFDAATMYDLSSADTFTAEAVGAVWDARSADFIPYNSNSVEITVHQPKATTTKMAVFNREASPSLTPYPANANMTMPAAILNSLPSSWPQNKIRDCGDDEQRTIRKALSGCKLYADAGANRSFDEMQQSGQSYEKLKLYFNTEIEADDAAVFNRFSAISKECAAIFRPEVFISCSDLDNTCQQHNDTLAYHITSSDDEPVICLCPPAFDLAVASETYNDMDFAGLLLSQHTFFDLARAPWHAEDDEQDVSKAARLSSSKALANSGSYRMYAQSSYLDYMASLDSGSTHGNRTYTMLTPADLNSSDNWNGTDCADASEDEMDNCWDPPDSWDDPACKPADPNDPDNLDDDCWYPSMDSSTVANAASTTMSSTVSADPSGITMSFFGPPSNIGKSSDFPHTTVDPPATTTDNWYCWGEDDNKCPSG</sequence>
<evidence type="ECO:0000256" key="11">
    <source>
        <dbReference type="ARBA" id="ARBA00022801"/>
    </source>
</evidence>
<evidence type="ECO:0000256" key="14">
    <source>
        <dbReference type="ARBA" id="ARBA00023145"/>
    </source>
</evidence>
<dbReference type="GeneID" id="31010477"/>
<feature type="signal peptide" evidence="16">
    <location>
        <begin position="1"/>
        <end position="18"/>
    </location>
</feature>
<evidence type="ECO:0000313" key="19">
    <source>
        <dbReference type="Proteomes" id="UP000183809"/>
    </source>
</evidence>
<keyword evidence="8" id="KW-0165">Cleavage on pair of basic residues</keyword>
<dbReference type="GO" id="GO:0006508">
    <property type="term" value="P:proteolysis"/>
    <property type="evidence" value="ECO:0007669"/>
    <property type="project" value="UniProtKB-KW"/>
</dbReference>
<dbReference type="InterPro" id="IPR001384">
    <property type="entry name" value="Peptidase_M35"/>
</dbReference>
<accession>A0A1J9R8X4</accession>
<dbReference type="Proteomes" id="UP000183809">
    <property type="component" value="Unassembled WGS sequence"/>
</dbReference>
<gene>
    <name evidence="18" type="ORF">BKCO1_1060008</name>
</gene>
<dbReference type="GO" id="GO:0046872">
    <property type="term" value="F:metal ion binding"/>
    <property type="evidence" value="ECO:0007669"/>
    <property type="project" value="UniProtKB-KW"/>
</dbReference>
<keyword evidence="9" id="KW-0479">Metal-binding</keyword>
<dbReference type="GO" id="GO:0004222">
    <property type="term" value="F:metalloendopeptidase activity"/>
    <property type="evidence" value="ECO:0007669"/>
    <property type="project" value="InterPro"/>
</dbReference>
<keyword evidence="19" id="KW-1185">Reference proteome</keyword>
<evidence type="ECO:0000256" key="7">
    <source>
        <dbReference type="ARBA" id="ARBA00022670"/>
    </source>
</evidence>
<reference evidence="18 19" key="1">
    <citation type="submission" date="2016-10" db="EMBL/GenBank/DDBJ databases">
        <title>Proteomics and genomics reveal pathogen-plant mechanisms compatible with a hemibiotrophic lifestyle of Diplodia corticola.</title>
        <authorList>
            <person name="Fernandes I."/>
            <person name="De Jonge R."/>
            <person name="Van De Peer Y."/>
            <person name="Devreese B."/>
            <person name="Alves A."/>
            <person name="Esteves A.C."/>
        </authorList>
    </citation>
    <scope>NUCLEOTIDE SEQUENCE [LARGE SCALE GENOMIC DNA]</scope>
    <source>
        <strain evidence="18 19">CBS 112549</strain>
    </source>
</reference>
<keyword evidence="6" id="KW-0964">Secreted</keyword>
<evidence type="ECO:0000256" key="3">
    <source>
        <dbReference type="ARBA" id="ARBA00004613"/>
    </source>
</evidence>